<sequence>MSSVIGFPNPVNEKAARSVAAGVLLIAVVAVAGQWLWLTALLAAGFALRVLSGPTLSPLGQLATRVIAPRLGHPKLVPGPPKRFAQTIGLVVTGGAALAWFAFGSALIASLFLALIIVAAALESIGGLCLGCVAFGYLMRAGVIPADTCQACNDISLRYRQTA</sequence>
<protein>
    <submittedName>
        <fullName evidence="3">DUF4395 domain-containing protein</fullName>
    </submittedName>
</protein>
<reference evidence="3" key="2">
    <citation type="submission" date="2022-05" db="EMBL/GenBank/DDBJ databases">
        <authorList>
            <person name="Kim J.-S."/>
            <person name="Lee K."/>
            <person name="Suh M."/>
            <person name="Eom M."/>
            <person name="Kim J.-S."/>
            <person name="Kim D.-S."/>
            <person name="Ko S.-H."/>
            <person name="Shin Y."/>
            <person name="Lee J.-S."/>
        </authorList>
    </citation>
    <scope>NUCLEOTIDE SEQUENCE</scope>
    <source>
        <strain evidence="3">N237</strain>
    </source>
</reference>
<evidence type="ECO:0000259" key="2">
    <source>
        <dbReference type="Pfam" id="PF14340"/>
    </source>
</evidence>
<name>A0ABY4R334_9ACTN</name>
<feature type="transmembrane region" description="Helical" evidence="1">
    <location>
        <begin position="84"/>
        <end position="103"/>
    </location>
</feature>
<feature type="domain" description="DUF4395" evidence="2">
    <location>
        <begin position="11"/>
        <end position="140"/>
    </location>
</feature>
<keyword evidence="1" id="KW-0812">Transmembrane</keyword>
<gene>
    <name evidence="3" type="ORF">M6D93_09540</name>
</gene>
<evidence type="ECO:0000313" key="3">
    <source>
        <dbReference type="EMBL" id="UQX90224.1"/>
    </source>
</evidence>
<dbReference type="InterPro" id="IPR025508">
    <property type="entry name" value="DUF4395"/>
</dbReference>
<dbReference type="RefSeq" id="WP_249774120.1">
    <property type="nucleotide sequence ID" value="NZ_CP097332.1"/>
</dbReference>
<dbReference type="Pfam" id="PF14340">
    <property type="entry name" value="DUF4395"/>
    <property type="match status" value="1"/>
</dbReference>
<dbReference type="EMBL" id="CP097332">
    <property type="protein sequence ID" value="UQX90224.1"/>
    <property type="molecule type" value="Genomic_DNA"/>
</dbReference>
<reference evidence="3" key="1">
    <citation type="journal article" date="2018" name="Int. J. Syst. Evol. Microbiol.">
        <title>Jatrophihabitans telluris sp. nov., isolated from sediment soil of lava forest wetlands and the emended description of the genus Jatrophihabitans.</title>
        <authorList>
            <person name="Lee K.C."/>
            <person name="Suh M.K."/>
            <person name="Eom M.K."/>
            <person name="Kim K.K."/>
            <person name="Kim J.S."/>
            <person name="Kim D.S."/>
            <person name="Ko S.H."/>
            <person name="Shin Y.K."/>
            <person name="Lee J.S."/>
        </authorList>
    </citation>
    <scope>NUCLEOTIDE SEQUENCE</scope>
    <source>
        <strain evidence="3">N237</strain>
    </source>
</reference>
<evidence type="ECO:0000313" key="4">
    <source>
        <dbReference type="Proteomes" id="UP001056336"/>
    </source>
</evidence>
<evidence type="ECO:0000256" key="1">
    <source>
        <dbReference type="SAM" id="Phobius"/>
    </source>
</evidence>
<dbReference type="Proteomes" id="UP001056336">
    <property type="component" value="Chromosome"/>
</dbReference>
<accession>A0ABY4R334</accession>
<keyword evidence="1" id="KW-0472">Membrane</keyword>
<proteinExistence type="predicted"/>
<feature type="transmembrane region" description="Helical" evidence="1">
    <location>
        <begin position="109"/>
        <end position="138"/>
    </location>
</feature>
<keyword evidence="1" id="KW-1133">Transmembrane helix</keyword>
<organism evidence="3 4">
    <name type="scientific">Jatrophihabitans telluris</name>
    <dbReference type="NCBI Taxonomy" id="2038343"/>
    <lineage>
        <taxon>Bacteria</taxon>
        <taxon>Bacillati</taxon>
        <taxon>Actinomycetota</taxon>
        <taxon>Actinomycetes</taxon>
        <taxon>Jatrophihabitantales</taxon>
        <taxon>Jatrophihabitantaceae</taxon>
        <taxon>Jatrophihabitans</taxon>
    </lineage>
</organism>
<keyword evidence="4" id="KW-1185">Reference proteome</keyword>
<feature type="transmembrane region" description="Helical" evidence="1">
    <location>
        <begin position="20"/>
        <end position="48"/>
    </location>
</feature>